<organism evidence="1 2">
    <name type="scientific">Desulfocurvibacter africanus PCS</name>
    <dbReference type="NCBI Taxonomy" id="1262666"/>
    <lineage>
        <taxon>Bacteria</taxon>
        <taxon>Pseudomonadati</taxon>
        <taxon>Thermodesulfobacteriota</taxon>
        <taxon>Desulfovibrionia</taxon>
        <taxon>Desulfovibrionales</taxon>
        <taxon>Desulfovibrionaceae</taxon>
        <taxon>Desulfocurvibacter</taxon>
    </lineage>
</organism>
<proteinExistence type="predicted"/>
<dbReference type="PATRIC" id="fig|1262666.3.peg.769"/>
<dbReference type="SUPFAM" id="SSF89550">
    <property type="entry name" value="PHP domain-like"/>
    <property type="match status" value="1"/>
</dbReference>
<gene>
    <name evidence="1" type="ORF">PCS_00761</name>
</gene>
<dbReference type="AlphaFoldDB" id="M5Q3H6"/>
<evidence type="ECO:0000313" key="2">
    <source>
        <dbReference type="Proteomes" id="UP000011922"/>
    </source>
</evidence>
<dbReference type="InterPro" id="IPR016195">
    <property type="entry name" value="Pol/histidinol_Pase-like"/>
</dbReference>
<dbReference type="Proteomes" id="UP000011922">
    <property type="component" value="Unassembled WGS sequence"/>
</dbReference>
<evidence type="ECO:0000313" key="1">
    <source>
        <dbReference type="EMBL" id="EMG38463.1"/>
    </source>
</evidence>
<dbReference type="OrthoDB" id="5413868at2"/>
<reference evidence="1 2" key="1">
    <citation type="journal article" date="2013" name="Genome Announc.">
        <title>Draft Genome Sequence for Desulfovibrio africanus Strain PCS.</title>
        <authorList>
            <person name="Brown S.D."/>
            <person name="Utturkar S.M."/>
            <person name="Arkin A.P."/>
            <person name="Deutschbauer A.M."/>
            <person name="Elias D.A."/>
            <person name="Hazen T.C."/>
            <person name="Chakraborty R."/>
        </authorList>
    </citation>
    <scope>NUCLEOTIDE SEQUENCE [LARGE SCALE GENOMIC DNA]</scope>
    <source>
        <strain evidence="1 2">PCS</strain>
    </source>
</reference>
<accession>M5Q3H6</accession>
<comment type="caution">
    <text evidence="1">The sequence shown here is derived from an EMBL/GenBank/DDBJ whole genome shotgun (WGS) entry which is preliminary data.</text>
</comment>
<dbReference type="Gene3D" id="3.20.20.140">
    <property type="entry name" value="Metal-dependent hydrolases"/>
    <property type="match status" value="1"/>
</dbReference>
<dbReference type="EMBL" id="AOSV01000004">
    <property type="protein sequence ID" value="EMG38463.1"/>
    <property type="molecule type" value="Genomic_DNA"/>
</dbReference>
<protein>
    <submittedName>
        <fullName evidence="1">Uncharacterized protein</fullName>
    </submittedName>
</protein>
<name>M5Q3H6_DESAF</name>
<sequence>MGLFSVNKNRDGRCQSLELDAIPREVTSWDQEAFLRCTSSELTEVERQRVLVPERSFPQQEEILAVHWHPEHVPMDLIVGRMQKLYPNRGDQLIIPTQHNELMSLGGFAGVEVDCYSRGFKRKVQLLLHFEEAKVREATVLRNMLAHTFKYRSSQLFEYIQTVLDPLFEDRVQRAAGKTNSDEDIVAFTRIHVAKLQQLIENNWAAIPKDSLKNKLVRNFFEELRALYDDRIVNKAQVFLKAAKEVVKEHFSLTYFYRASEIIEEARSLGAGIVIPHPEQFWPILLADYDVDGIEVWNPQSREYTEFLITAVQRQNRLRGRTDRPVLVFMGDDCHMGEKLKAPEQRDPEKGGREVGLQPAWEDLSISKHLIVQGVSRASIIEEYRARLTS</sequence>
<dbReference type="RefSeq" id="WP_005984210.1">
    <property type="nucleotide sequence ID" value="NZ_AOSV01000004.1"/>
</dbReference>